<sequence length="94" mass="10133">MHAPYMSALALIHTAEAAMFDATEAVKALHEHVSSNVDAQSESAAGLTVSLTCWQNLSTLLKEQRNVATQWVMDAQANGLLPMSYDDLDLGEGE</sequence>
<dbReference type="EMBL" id="LR796871">
    <property type="protein sequence ID" value="CAB4172127.1"/>
    <property type="molecule type" value="Genomic_DNA"/>
</dbReference>
<evidence type="ECO:0000313" key="1">
    <source>
        <dbReference type="EMBL" id="CAB4172127.1"/>
    </source>
</evidence>
<reference evidence="1" key="1">
    <citation type="submission" date="2020-05" db="EMBL/GenBank/DDBJ databases">
        <authorList>
            <person name="Chiriac C."/>
            <person name="Salcher M."/>
            <person name="Ghai R."/>
            <person name="Kavagutti S V."/>
        </authorList>
    </citation>
    <scope>NUCLEOTIDE SEQUENCE</scope>
</reference>
<gene>
    <name evidence="1" type="ORF">UFOVP929_47</name>
</gene>
<name>A0A6J5PM71_9CAUD</name>
<proteinExistence type="predicted"/>
<accession>A0A6J5PM71</accession>
<organism evidence="1">
    <name type="scientific">uncultured Caudovirales phage</name>
    <dbReference type="NCBI Taxonomy" id="2100421"/>
    <lineage>
        <taxon>Viruses</taxon>
        <taxon>Duplodnaviria</taxon>
        <taxon>Heunggongvirae</taxon>
        <taxon>Uroviricota</taxon>
        <taxon>Caudoviricetes</taxon>
        <taxon>Peduoviridae</taxon>
        <taxon>Maltschvirus</taxon>
        <taxon>Maltschvirus maltsch</taxon>
    </lineage>
</organism>
<protein>
    <submittedName>
        <fullName evidence="1">Uncharacterized protein</fullName>
    </submittedName>
</protein>